<proteinExistence type="predicted"/>
<feature type="non-terminal residue" evidence="3">
    <location>
        <position position="112"/>
    </location>
</feature>
<evidence type="ECO:0000313" key="4">
    <source>
        <dbReference type="Proteomes" id="UP001189429"/>
    </source>
</evidence>
<organism evidence="3 4">
    <name type="scientific">Prorocentrum cordatum</name>
    <dbReference type="NCBI Taxonomy" id="2364126"/>
    <lineage>
        <taxon>Eukaryota</taxon>
        <taxon>Sar</taxon>
        <taxon>Alveolata</taxon>
        <taxon>Dinophyceae</taxon>
        <taxon>Prorocentrales</taxon>
        <taxon>Prorocentraceae</taxon>
        <taxon>Prorocentrum</taxon>
    </lineage>
</organism>
<comment type="caution">
    <text evidence="3">The sequence shown here is derived from an EMBL/GenBank/DDBJ whole genome shotgun (WGS) entry which is preliminary data.</text>
</comment>
<keyword evidence="2" id="KW-0732">Signal</keyword>
<feature type="chain" id="PRO_5045864921" description="Subtilisin" evidence="2">
    <location>
        <begin position="28"/>
        <end position="112"/>
    </location>
</feature>
<dbReference type="PROSITE" id="PS51318">
    <property type="entry name" value="TAT"/>
    <property type="match status" value="1"/>
</dbReference>
<dbReference type="Proteomes" id="UP001189429">
    <property type="component" value="Unassembled WGS sequence"/>
</dbReference>
<feature type="region of interest" description="Disordered" evidence="1">
    <location>
        <begin position="77"/>
        <end position="112"/>
    </location>
</feature>
<evidence type="ECO:0000256" key="2">
    <source>
        <dbReference type="SAM" id="SignalP"/>
    </source>
</evidence>
<keyword evidence="4" id="KW-1185">Reference proteome</keyword>
<evidence type="ECO:0008006" key="5">
    <source>
        <dbReference type="Google" id="ProtNLM"/>
    </source>
</evidence>
<dbReference type="EMBL" id="CAUYUJ010009680">
    <property type="protein sequence ID" value="CAK0827433.1"/>
    <property type="molecule type" value="Genomic_DNA"/>
</dbReference>
<sequence>MARSRSSALAAAAAAAALVCSAATCLAAFVAGPRAAAAPAGALLVARRAEGEKKEQACHDGGSCGPGAPWVGGLVVGTSTSIGGVPPPREDDADLGDGGDIPGGRGLPQVPQ</sequence>
<name>A0ABN9SAN2_9DINO</name>
<accession>A0ABN9SAN2</accession>
<gene>
    <name evidence="3" type="ORF">PCOR1329_LOCUS26974</name>
</gene>
<protein>
    <recommendedName>
        <fullName evidence="5">Subtilisin</fullName>
    </recommendedName>
</protein>
<feature type="signal peptide" evidence="2">
    <location>
        <begin position="1"/>
        <end position="27"/>
    </location>
</feature>
<reference evidence="3" key="1">
    <citation type="submission" date="2023-10" db="EMBL/GenBank/DDBJ databases">
        <authorList>
            <person name="Chen Y."/>
            <person name="Shah S."/>
            <person name="Dougan E. K."/>
            <person name="Thang M."/>
            <person name="Chan C."/>
        </authorList>
    </citation>
    <scope>NUCLEOTIDE SEQUENCE [LARGE SCALE GENOMIC DNA]</scope>
</reference>
<dbReference type="InterPro" id="IPR006311">
    <property type="entry name" value="TAT_signal"/>
</dbReference>
<evidence type="ECO:0000256" key="1">
    <source>
        <dbReference type="SAM" id="MobiDB-lite"/>
    </source>
</evidence>
<evidence type="ECO:0000313" key="3">
    <source>
        <dbReference type="EMBL" id="CAK0827433.1"/>
    </source>
</evidence>